<sequence length="149" mass="16689">MIQRIQTVYLFVATVLLAIAMSVPVGYFYTETSVAVLSNLSVIAADGTSNYTPGVMFVLLFIAALLAFVTIFFYKKRMRQIRLAIFSNVVLVAYYLVVGIYAYSVLAAYGSFTPSWAICLPFISLVLNWLAIRGIKNDEKLVRSYNTIR</sequence>
<dbReference type="Pfam" id="PF14126">
    <property type="entry name" value="DUF4293"/>
    <property type="match status" value="1"/>
</dbReference>
<keyword evidence="3" id="KW-1185">Reference proteome</keyword>
<comment type="caution">
    <text evidence="2">The sequence shown here is derived from an EMBL/GenBank/DDBJ whole genome shotgun (WGS) entry which is preliminary data.</text>
</comment>
<accession>A0ABR8Y474</accession>
<evidence type="ECO:0000256" key="1">
    <source>
        <dbReference type="SAM" id="Phobius"/>
    </source>
</evidence>
<name>A0ABR8Y474_9BACT</name>
<gene>
    <name evidence="2" type="ORF">H9625_00840</name>
</gene>
<evidence type="ECO:0000313" key="3">
    <source>
        <dbReference type="Proteomes" id="UP000620874"/>
    </source>
</evidence>
<feature type="transmembrane region" description="Helical" evidence="1">
    <location>
        <begin position="50"/>
        <end position="74"/>
    </location>
</feature>
<dbReference type="RefSeq" id="WP_022039335.1">
    <property type="nucleotide sequence ID" value="NZ_JACSPP010000002.1"/>
</dbReference>
<keyword evidence="1" id="KW-0472">Membrane</keyword>
<dbReference type="InterPro" id="IPR025635">
    <property type="entry name" value="DUF4293"/>
</dbReference>
<feature type="transmembrane region" description="Helical" evidence="1">
    <location>
        <begin position="115"/>
        <end position="135"/>
    </location>
</feature>
<feature type="transmembrane region" description="Helical" evidence="1">
    <location>
        <begin position="81"/>
        <end position="103"/>
    </location>
</feature>
<reference evidence="2 3" key="1">
    <citation type="submission" date="2020-08" db="EMBL/GenBank/DDBJ databases">
        <title>A Genomic Blueprint of the Chicken Gut Microbiome.</title>
        <authorList>
            <person name="Gilroy R."/>
            <person name="Ravi A."/>
            <person name="Getino M."/>
            <person name="Pursley I."/>
            <person name="Horton D.L."/>
            <person name="Alikhan N.-F."/>
            <person name="Baker D."/>
            <person name="Gharbi K."/>
            <person name="Hall N."/>
            <person name="Watson M."/>
            <person name="Adriaenssens E.M."/>
            <person name="Foster-Nyarko E."/>
            <person name="Jarju S."/>
            <person name="Secka A."/>
            <person name="Antonio M."/>
            <person name="Oren A."/>
            <person name="Chaudhuri R."/>
            <person name="La Ragione R.M."/>
            <person name="Hildebrand F."/>
            <person name="Pallen M.J."/>
        </authorList>
    </citation>
    <scope>NUCLEOTIDE SEQUENCE [LARGE SCALE GENOMIC DNA]</scope>
    <source>
        <strain evidence="2 3">Sa1CVN1</strain>
    </source>
</reference>
<proteinExistence type="predicted"/>
<keyword evidence="1" id="KW-1133">Transmembrane helix</keyword>
<evidence type="ECO:0000313" key="2">
    <source>
        <dbReference type="EMBL" id="MBD8039007.1"/>
    </source>
</evidence>
<feature type="transmembrane region" description="Helical" evidence="1">
    <location>
        <begin position="7"/>
        <end position="30"/>
    </location>
</feature>
<organism evidence="2 3">
    <name type="scientific">Phocaeicola intestinalis</name>
    <dbReference type="NCBI Taxonomy" id="2762212"/>
    <lineage>
        <taxon>Bacteria</taxon>
        <taxon>Pseudomonadati</taxon>
        <taxon>Bacteroidota</taxon>
        <taxon>Bacteroidia</taxon>
        <taxon>Bacteroidales</taxon>
        <taxon>Bacteroidaceae</taxon>
        <taxon>Phocaeicola</taxon>
    </lineage>
</organism>
<protein>
    <submittedName>
        <fullName evidence="2">DUF4293 domain-containing protein</fullName>
    </submittedName>
</protein>
<keyword evidence="1" id="KW-0812">Transmembrane</keyword>
<dbReference type="Proteomes" id="UP000620874">
    <property type="component" value="Unassembled WGS sequence"/>
</dbReference>
<dbReference type="EMBL" id="JACSPP010000002">
    <property type="protein sequence ID" value="MBD8039007.1"/>
    <property type="molecule type" value="Genomic_DNA"/>
</dbReference>